<sequence length="137" mass="14597">MATTSKRQPIIPPGFKAWYDTYHFAPATRVGDTIWVSGQVGIGADMRPGDGVQAQARIAFESLKAILVEAGASLADVVELTTFHTDLRAEVEAFGAVKDEYFPDRFPSWTAVGVTQLALPELCVEVRAVAVAGSGTA</sequence>
<gene>
    <name evidence="1" type="ORF">BLA6863_01149</name>
</gene>
<accession>A0A6P2I9F7</accession>
<name>A0A6P2I9F7_BURL3</name>
<dbReference type="RefSeq" id="WP_174932454.1">
    <property type="nucleotide sequence ID" value="NZ_CABVPY010000005.1"/>
</dbReference>
<reference evidence="1 2" key="1">
    <citation type="submission" date="2019-09" db="EMBL/GenBank/DDBJ databases">
        <authorList>
            <person name="Depoorter E."/>
        </authorList>
    </citation>
    <scope>NUCLEOTIDE SEQUENCE [LARGE SCALE GENOMIC DNA]</scope>
    <source>
        <strain evidence="1">LMG 6863</strain>
    </source>
</reference>
<dbReference type="AlphaFoldDB" id="A0A6P2I9F7"/>
<dbReference type="PANTHER" id="PTHR11803:SF44">
    <property type="entry name" value="RUTC FAMILY PROTEIN YJGH"/>
    <property type="match status" value="1"/>
</dbReference>
<dbReference type="PANTHER" id="PTHR11803">
    <property type="entry name" value="2-IMINOBUTANOATE/2-IMINOPROPANOATE DEAMINASE RIDA"/>
    <property type="match status" value="1"/>
</dbReference>
<dbReference type="InterPro" id="IPR006175">
    <property type="entry name" value="YjgF/YER057c/UK114"/>
</dbReference>
<dbReference type="GO" id="GO:0005829">
    <property type="term" value="C:cytosol"/>
    <property type="evidence" value="ECO:0007669"/>
    <property type="project" value="TreeGrafter"/>
</dbReference>
<protein>
    <submittedName>
        <fullName evidence="1">Putative endoribonuclease</fullName>
    </submittedName>
</protein>
<dbReference type="InterPro" id="IPR038743">
    <property type="entry name" value="YjgH-like"/>
</dbReference>
<dbReference type="Pfam" id="PF01042">
    <property type="entry name" value="Ribonuc_L-PSP"/>
    <property type="match status" value="1"/>
</dbReference>
<dbReference type="EMBL" id="CABVPY010000005">
    <property type="protein sequence ID" value="VWB27453.1"/>
    <property type="molecule type" value="Genomic_DNA"/>
</dbReference>
<organism evidence="1 2">
    <name type="scientific">Burkholderia lata (strain ATCC 17760 / DSM 23089 / LMG 22485 / NCIMB 9086 / R18194 / 383)</name>
    <dbReference type="NCBI Taxonomy" id="482957"/>
    <lineage>
        <taxon>Bacteria</taxon>
        <taxon>Pseudomonadati</taxon>
        <taxon>Pseudomonadota</taxon>
        <taxon>Betaproteobacteria</taxon>
        <taxon>Burkholderiales</taxon>
        <taxon>Burkholderiaceae</taxon>
        <taxon>Burkholderia</taxon>
        <taxon>Burkholderia cepacia complex</taxon>
    </lineage>
</organism>
<dbReference type="SUPFAM" id="SSF55298">
    <property type="entry name" value="YjgF-like"/>
    <property type="match status" value="1"/>
</dbReference>
<dbReference type="Proteomes" id="UP000494170">
    <property type="component" value="Unassembled WGS sequence"/>
</dbReference>
<dbReference type="InterPro" id="IPR035959">
    <property type="entry name" value="RutC-like_sf"/>
</dbReference>
<evidence type="ECO:0000313" key="2">
    <source>
        <dbReference type="Proteomes" id="UP000494170"/>
    </source>
</evidence>
<dbReference type="GO" id="GO:0019239">
    <property type="term" value="F:deaminase activity"/>
    <property type="evidence" value="ECO:0007669"/>
    <property type="project" value="TreeGrafter"/>
</dbReference>
<evidence type="ECO:0000313" key="1">
    <source>
        <dbReference type="EMBL" id="VWB27453.1"/>
    </source>
</evidence>
<dbReference type="CDD" id="cd02198">
    <property type="entry name" value="YjgH_like"/>
    <property type="match status" value="1"/>
</dbReference>
<dbReference type="Gene3D" id="3.30.1330.40">
    <property type="entry name" value="RutC-like"/>
    <property type="match status" value="1"/>
</dbReference>
<proteinExistence type="predicted"/>